<comment type="caution">
    <text evidence="15">The sequence shown here is derived from an EMBL/GenBank/DDBJ whole genome shotgun (WGS) entry which is preliminary data.</text>
</comment>
<dbReference type="OrthoDB" id="6511916at2759"/>
<dbReference type="GO" id="GO:0006869">
    <property type="term" value="P:lipid transport"/>
    <property type="evidence" value="ECO:0007669"/>
    <property type="project" value="UniProtKB-KW"/>
</dbReference>
<dbReference type="InterPro" id="IPR035892">
    <property type="entry name" value="C2_domain_sf"/>
</dbReference>
<evidence type="ECO:0000256" key="5">
    <source>
        <dbReference type="ARBA" id="ARBA00022737"/>
    </source>
</evidence>
<evidence type="ECO:0000256" key="6">
    <source>
        <dbReference type="ARBA" id="ARBA00022837"/>
    </source>
</evidence>
<keyword evidence="7 11" id="KW-1133">Transmembrane helix</keyword>
<evidence type="ECO:0000256" key="10">
    <source>
        <dbReference type="ARBA" id="ARBA00023136"/>
    </source>
</evidence>
<evidence type="ECO:0000256" key="9">
    <source>
        <dbReference type="ARBA" id="ARBA00023121"/>
    </source>
</evidence>
<dbReference type="Proteomes" id="UP000285301">
    <property type="component" value="Unassembled WGS sequence"/>
</dbReference>
<dbReference type="GO" id="GO:0035091">
    <property type="term" value="F:phosphatidylinositol binding"/>
    <property type="evidence" value="ECO:0007669"/>
    <property type="project" value="TreeGrafter"/>
</dbReference>
<name>A0A3S3Q208_9ACAR</name>
<sequence length="869" mass="99477">MAETSKPENEAKKQQRTNQIGLEKNEFSQSMAKFSVPFLSRFKYELSTPSLYLLVFAFIAGILLCEGNVKSAISILILTFYALSKSLKQTRERNIEFCLQEICAKTEKTREFLRRVNAPQADHMLKEKNERSDWINDIVHRIWPFYNATIQREIDKQGYMDVNKQGMDIGGGHIIHFERFTLGDKPPVITHIGVNHSTTRSDELVLELKVLYFGNCLLSFTKKTLKFFRIKAGVKDIYFRGNARLVMRPLLIEAPYFGGFSFCLLDRPIIGYDGINLGNLADNRLFRNFLISMIESLMVLPNKIFVSLSEEPEIKRQLICAVPTAICYFEIIEAENLPRLDSERFFSLTGLVDPFCIIRVGGHRFETPVVYNSINPYWGEHHAAPVHDFYEIFKIDIYDKDALSADDFIGSVEFQLKDITSEKHLNGLDKWLPVGQASTGAIHFRVACFNLCQKRDMLAKTTNLIDKSKHKFPTGLLTVYTYNLRLMSPNEKIFVPVIQFKCGGQSIQTAPLAADKRGMKTLFYPVEQVHHFLLHNLEQDVLEITVVDSSGINFSKLTRIDILWDEIIGSCGIHIDAILRAENGSMILQKTFDLFKSKHARDSPGSIKLYLHLQIVEVDPTVYENLQVPTDVRCRVDQPTSETSFIRRVLMQPRMSIRHPIKTLKTLRNATNPFLMQKPIPVVDDLSPAPPNIGNTCHIKIRFKWPERNYLYIEILKVVNIPSIYGDMKYKFSVIVKIGQESTRYQNVAKASFRKYIASKQTHRYSYPSADKQKEPGSVIFNERLAFKIDASQNIDNYEMHILLKAFSTHPACICWTESNYVASALVKVPFVSFRSDPIERWFKLAGIDVKSDELVSTDKKSSSAQSGK</sequence>
<dbReference type="InterPro" id="IPR051634">
    <property type="entry name" value="Extended_Synaptotagmin"/>
</dbReference>
<dbReference type="PANTHER" id="PTHR45761:SF1">
    <property type="entry name" value="EXTENDED SYNAPTOTAGMIN-LIKE PROTEIN 2, ISOFORM C"/>
    <property type="match status" value="1"/>
</dbReference>
<evidence type="ECO:0000256" key="4">
    <source>
        <dbReference type="ARBA" id="ARBA00022723"/>
    </source>
</evidence>
<keyword evidence="8" id="KW-0445">Lipid transport</keyword>
<keyword evidence="6" id="KW-0106">Calcium</keyword>
<keyword evidence="4" id="KW-0479">Metal-binding</keyword>
<dbReference type="EMBL" id="NCKU01001355">
    <property type="protein sequence ID" value="RWS12336.1"/>
    <property type="molecule type" value="Genomic_DNA"/>
</dbReference>
<evidence type="ECO:0000256" key="8">
    <source>
        <dbReference type="ARBA" id="ARBA00023055"/>
    </source>
</evidence>
<dbReference type="STRING" id="1965070.A0A3S3Q208"/>
<dbReference type="PANTHER" id="PTHR45761">
    <property type="entry name" value="EXTENDED SYNAPTOTAGMIN-LIKE PROTEIN 2, ISOFORM C"/>
    <property type="match status" value="1"/>
</dbReference>
<evidence type="ECO:0000256" key="7">
    <source>
        <dbReference type="ARBA" id="ARBA00022989"/>
    </source>
</evidence>
<keyword evidence="5" id="KW-0677">Repeat</keyword>
<feature type="transmembrane region" description="Helical" evidence="11">
    <location>
        <begin position="51"/>
        <end position="83"/>
    </location>
</feature>
<protein>
    <submittedName>
        <fullName evidence="15">Extended synaptotagmin-2-like protein</fullName>
    </submittedName>
</protein>
<dbReference type="GO" id="GO:0005544">
    <property type="term" value="F:calcium-dependent phospholipid binding"/>
    <property type="evidence" value="ECO:0007669"/>
    <property type="project" value="TreeGrafter"/>
</dbReference>
<feature type="domain" description="SMP-LTD" evidence="13">
    <location>
        <begin position="128"/>
        <end position="309"/>
    </location>
</feature>
<dbReference type="InterPro" id="IPR039010">
    <property type="entry name" value="Synaptotagmin_SMP"/>
</dbReference>
<evidence type="ECO:0000313" key="14">
    <source>
        <dbReference type="EMBL" id="RWS12336.1"/>
    </source>
</evidence>
<accession>A0A3S3Q208</accession>
<evidence type="ECO:0000256" key="2">
    <source>
        <dbReference type="ARBA" id="ARBA00022448"/>
    </source>
</evidence>
<keyword evidence="2" id="KW-0813">Transport</keyword>
<dbReference type="GO" id="GO:0005789">
    <property type="term" value="C:endoplasmic reticulum membrane"/>
    <property type="evidence" value="ECO:0007669"/>
    <property type="project" value="TreeGrafter"/>
</dbReference>
<dbReference type="GO" id="GO:0008429">
    <property type="term" value="F:phosphatidylethanolamine binding"/>
    <property type="evidence" value="ECO:0007669"/>
    <property type="project" value="TreeGrafter"/>
</dbReference>
<reference evidence="15 16" key="1">
    <citation type="journal article" date="2018" name="Gigascience">
        <title>Genomes of trombidid mites reveal novel predicted allergens and laterally-transferred genes associated with secondary metabolism.</title>
        <authorList>
            <person name="Dong X."/>
            <person name="Chaisiri K."/>
            <person name="Xia D."/>
            <person name="Armstrong S.D."/>
            <person name="Fang Y."/>
            <person name="Donnelly M.J."/>
            <person name="Kadowaki T."/>
            <person name="McGarry J.W."/>
            <person name="Darby A.C."/>
            <person name="Makepeace B.L."/>
        </authorList>
    </citation>
    <scope>NUCLEOTIDE SEQUENCE [LARGE SCALE GENOMIC DNA]</scope>
    <source>
        <strain evidence="15">UoL-WK</strain>
    </source>
</reference>
<reference evidence="15" key="2">
    <citation type="submission" date="2018-11" db="EMBL/GenBank/DDBJ databases">
        <title>Trombidioid mite genomics.</title>
        <authorList>
            <person name="Dong X."/>
        </authorList>
    </citation>
    <scope>NUCLEOTIDE SEQUENCE</scope>
    <source>
        <strain evidence="15">UoL-WK</strain>
    </source>
</reference>
<dbReference type="AlphaFoldDB" id="A0A3S3Q208"/>
<dbReference type="Gene3D" id="2.60.40.150">
    <property type="entry name" value="C2 domain"/>
    <property type="match status" value="2"/>
</dbReference>
<dbReference type="PROSITE" id="PS50004">
    <property type="entry name" value="C2"/>
    <property type="match status" value="1"/>
</dbReference>
<feature type="domain" description="C2" evidence="12">
    <location>
        <begin position="300"/>
        <end position="432"/>
    </location>
</feature>
<dbReference type="GO" id="GO:0031210">
    <property type="term" value="F:phosphatidylcholine binding"/>
    <property type="evidence" value="ECO:0007669"/>
    <property type="project" value="TreeGrafter"/>
</dbReference>
<dbReference type="Pfam" id="PF00168">
    <property type="entry name" value="C2"/>
    <property type="match status" value="1"/>
</dbReference>
<evidence type="ECO:0000259" key="13">
    <source>
        <dbReference type="PROSITE" id="PS51847"/>
    </source>
</evidence>
<keyword evidence="16" id="KW-1185">Reference proteome</keyword>
<dbReference type="Pfam" id="PF17047">
    <property type="entry name" value="SMP_LBD"/>
    <property type="match status" value="1"/>
</dbReference>
<dbReference type="CDD" id="cd21670">
    <property type="entry name" value="SMP_ESyt"/>
    <property type="match status" value="1"/>
</dbReference>
<dbReference type="SMART" id="SM00239">
    <property type="entry name" value="C2"/>
    <property type="match status" value="1"/>
</dbReference>
<dbReference type="CDD" id="cd00030">
    <property type="entry name" value="C2"/>
    <property type="match status" value="1"/>
</dbReference>
<evidence type="ECO:0000313" key="16">
    <source>
        <dbReference type="Proteomes" id="UP000285301"/>
    </source>
</evidence>
<dbReference type="InterPro" id="IPR031468">
    <property type="entry name" value="SMP_LBD"/>
</dbReference>
<evidence type="ECO:0000259" key="12">
    <source>
        <dbReference type="PROSITE" id="PS50004"/>
    </source>
</evidence>
<evidence type="ECO:0000313" key="15">
    <source>
        <dbReference type="EMBL" id="RWS12376.1"/>
    </source>
</evidence>
<evidence type="ECO:0000256" key="3">
    <source>
        <dbReference type="ARBA" id="ARBA00022692"/>
    </source>
</evidence>
<dbReference type="SUPFAM" id="SSF49562">
    <property type="entry name" value="C2 domain (Calcium/lipid-binding domain, CaLB)"/>
    <property type="match status" value="1"/>
</dbReference>
<keyword evidence="9" id="KW-0446">Lipid-binding</keyword>
<dbReference type="GO" id="GO:0005509">
    <property type="term" value="F:calcium ion binding"/>
    <property type="evidence" value="ECO:0007669"/>
    <property type="project" value="TreeGrafter"/>
</dbReference>
<evidence type="ECO:0000256" key="11">
    <source>
        <dbReference type="SAM" id="Phobius"/>
    </source>
</evidence>
<comment type="subcellular location">
    <subcellularLocation>
        <location evidence="1">Membrane</location>
    </subcellularLocation>
</comment>
<keyword evidence="10 11" id="KW-0472">Membrane</keyword>
<evidence type="ECO:0000256" key="1">
    <source>
        <dbReference type="ARBA" id="ARBA00004370"/>
    </source>
</evidence>
<dbReference type="EMBL" id="NCKU01001339">
    <property type="protein sequence ID" value="RWS12376.1"/>
    <property type="molecule type" value="Genomic_DNA"/>
</dbReference>
<dbReference type="InterPro" id="IPR000008">
    <property type="entry name" value="C2_dom"/>
</dbReference>
<proteinExistence type="predicted"/>
<organism evidence="15 16">
    <name type="scientific">Dinothrombium tinctorium</name>
    <dbReference type="NCBI Taxonomy" id="1965070"/>
    <lineage>
        <taxon>Eukaryota</taxon>
        <taxon>Metazoa</taxon>
        <taxon>Ecdysozoa</taxon>
        <taxon>Arthropoda</taxon>
        <taxon>Chelicerata</taxon>
        <taxon>Arachnida</taxon>
        <taxon>Acari</taxon>
        <taxon>Acariformes</taxon>
        <taxon>Trombidiformes</taxon>
        <taxon>Prostigmata</taxon>
        <taxon>Anystina</taxon>
        <taxon>Parasitengona</taxon>
        <taxon>Trombidioidea</taxon>
        <taxon>Trombidiidae</taxon>
        <taxon>Dinothrombium</taxon>
    </lineage>
</organism>
<keyword evidence="3 11" id="KW-0812">Transmembrane</keyword>
<dbReference type="PROSITE" id="PS51847">
    <property type="entry name" value="SMP"/>
    <property type="match status" value="1"/>
</dbReference>
<gene>
    <name evidence="15" type="ORF">B4U79_17465</name>
    <name evidence="14" type="ORF">B4U79_17468</name>
</gene>